<reference evidence="1 2" key="1">
    <citation type="submission" date="2017-02" db="EMBL/GenBank/DDBJ databases">
        <title>Ketogulonicigenium robustum SPU B003 Genome sequencing and assembly.</title>
        <authorList>
            <person name="Li Y."/>
            <person name="Liu L."/>
            <person name="Wang C."/>
            <person name="Zhang M."/>
            <person name="Zhang T."/>
            <person name="Zhang Y."/>
        </authorList>
    </citation>
    <scope>NUCLEOTIDE SEQUENCE [LARGE SCALE GENOMIC DNA]</scope>
    <source>
        <strain evidence="1 2">SPU_B003</strain>
    </source>
</reference>
<evidence type="ECO:0000313" key="1">
    <source>
        <dbReference type="EMBL" id="ARO13958.1"/>
    </source>
</evidence>
<evidence type="ECO:0000313" key="2">
    <source>
        <dbReference type="Proteomes" id="UP000242447"/>
    </source>
</evidence>
<proteinExistence type="predicted"/>
<dbReference type="STRING" id="92947.BVG79_00606"/>
<dbReference type="Gene3D" id="1.25.40.10">
    <property type="entry name" value="Tetratricopeptide repeat domain"/>
    <property type="match status" value="1"/>
</dbReference>
<dbReference type="EMBL" id="CP019937">
    <property type="protein sequence ID" value="ARO13958.1"/>
    <property type="molecule type" value="Genomic_DNA"/>
</dbReference>
<dbReference type="InterPro" id="IPR011990">
    <property type="entry name" value="TPR-like_helical_dom_sf"/>
</dbReference>
<accession>A0A1W6NXJ3</accession>
<dbReference type="KEGG" id="kro:BVG79_00606"/>
<dbReference type="SUPFAM" id="SSF48452">
    <property type="entry name" value="TPR-like"/>
    <property type="match status" value="1"/>
</dbReference>
<dbReference type="SMART" id="SM00028">
    <property type="entry name" value="TPR"/>
    <property type="match status" value="3"/>
</dbReference>
<organism evidence="1 2">
    <name type="scientific">Ketogulonicigenium robustum</name>
    <dbReference type="NCBI Taxonomy" id="92947"/>
    <lineage>
        <taxon>Bacteria</taxon>
        <taxon>Pseudomonadati</taxon>
        <taxon>Pseudomonadota</taxon>
        <taxon>Alphaproteobacteria</taxon>
        <taxon>Rhodobacterales</taxon>
        <taxon>Roseobacteraceae</taxon>
        <taxon>Ketogulonicigenium</taxon>
    </lineage>
</organism>
<dbReference type="Proteomes" id="UP000242447">
    <property type="component" value="Chromosome"/>
</dbReference>
<keyword evidence="2" id="KW-1185">Reference proteome</keyword>
<dbReference type="InterPro" id="IPR019734">
    <property type="entry name" value="TPR_rpt"/>
</dbReference>
<sequence>MAAAFMAAAPAAYAQDASTGAVTEDAESMESLLARLSTAEDPEAATIASDIRARWADSGSATLDLLMRRAQAALDAGENDLAVWHLSTVIDYDPDFMLAYTRRAQAFLRSGQAGQAAADLGYVLQHMPENFDALRLLGLTFDIIGDTEAARVALRRALDVYPAMTNAREALERLEPTLDGTAI</sequence>
<protein>
    <submittedName>
        <fullName evidence="1">TPR-domain containing protein</fullName>
    </submittedName>
</protein>
<name>A0A1W6NXJ3_9RHOB</name>
<dbReference type="AlphaFoldDB" id="A0A1W6NXJ3"/>
<gene>
    <name evidence="1" type="ORF">BVG79_00606</name>
</gene>